<proteinExistence type="predicted"/>
<gene>
    <name evidence="3" type="ORF">AXG93_1953s1290</name>
</gene>
<dbReference type="EMBL" id="LVLJ01002920">
    <property type="protein sequence ID" value="OAE23169.1"/>
    <property type="molecule type" value="Genomic_DNA"/>
</dbReference>
<keyword evidence="4" id="KW-1185">Reference proteome</keyword>
<protein>
    <submittedName>
        <fullName evidence="3">Uncharacterized protein</fullName>
    </submittedName>
</protein>
<name>A0A176VQK5_MARPO</name>
<feature type="coiled-coil region" evidence="1">
    <location>
        <begin position="327"/>
        <end position="407"/>
    </location>
</feature>
<accession>A0A176VQK5</accession>
<feature type="compositionally biased region" description="Polar residues" evidence="2">
    <location>
        <begin position="152"/>
        <end position="162"/>
    </location>
</feature>
<evidence type="ECO:0000256" key="1">
    <source>
        <dbReference type="SAM" id="Coils"/>
    </source>
</evidence>
<dbReference type="Proteomes" id="UP000077202">
    <property type="component" value="Unassembled WGS sequence"/>
</dbReference>
<keyword evidence="1" id="KW-0175">Coiled coil</keyword>
<feature type="region of interest" description="Disordered" evidence="2">
    <location>
        <begin position="228"/>
        <end position="253"/>
    </location>
</feature>
<reference evidence="3" key="1">
    <citation type="submission" date="2016-03" db="EMBL/GenBank/DDBJ databases">
        <title>Mechanisms controlling the formation of the plant cell surface in tip-growing cells are functionally conserved among land plants.</title>
        <authorList>
            <person name="Honkanen S."/>
            <person name="Jones V.A."/>
            <person name="Morieri G."/>
            <person name="Champion C."/>
            <person name="Hetherington A.J."/>
            <person name="Kelly S."/>
            <person name="Saint-Marcoux D."/>
            <person name="Proust H."/>
            <person name="Prescott H."/>
            <person name="Dolan L."/>
        </authorList>
    </citation>
    <scope>NUCLEOTIDE SEQUENCE [LARGE SCALE GENOMIC DNA]</scope>
    <source>
        <tissue evidence="3">Whole gametophyte</tissue>
    </source>
</reference>
<evidence type="ECO:0000313" key="4">
    <source>
        <dbReference type="Proteomes" id="UP000077202"/>
    </source>
</evidence>
<feature type="region of interest" description="Disordered" evidence="2">
    <location>
        <begin position="137"/>
        <end position="173"/>
    </location>
</feature>
<evidence type="ECO:0000313" key="3">
    <source>
        <dbReference type="EMBL" id="OAE23169.1"/>
    </source>
</evidence>
<organism evidence="3 4">
    <name type="scientific">Marchantia polymorpha subsp. ruderalis</name>
    <dbReference type="NCBI Taxonomy" id="1480154"/>
    <lineage>
        <taxon>Eukaryota</taxon>
        <taxon>Viridiplantae</taxon>
        <taxon>Streptophyta</taxon>
        <taxon>Embryophyta</taxon>
        <taxon>Marchantiophyta</taxon>
        <taxon>Marchantiopsida</taxon>
        <taxon>Marchantiidae</taxon>
        <taxon>Marchantiales</taxon>
        <taxon>Marchantiaceae</taxon>
        <taxon>Marchantia</taxon>
    </lineage>
</organism>
<feature type="compositionally biased region" description="Basic and acidic residues" evidence="2">
    <location>
        <begin position="137"/>
        <end position="151"/>
    </location>
</feature>
<comment type="caution">
    <text evidence="3">The sequence shown here is derived from an EMBL/GenBank/DDBJ whole genome shotgun (WGS) entry which is preliminary data.</text>
</comment>
<evidence type="ECO:0000256" key="2">
    <source>
        <dbReference type="SAM" id="MobiDB-lite"/>
    </source>
</evidence>
<feature type="compositionally biased region" description="Acidic residues" evidence="2">
    <location>
        <begin position="234"/>
        <end position="247"/>
    </location>
</feature>
<sequence>MGSCAASDGDLLFEKSSVELTRIEEFSYGPLFSSGRQGSNGWKTANYKDPKRRAITLGIMHILRPQPTTYVGFFERVLNEQSMHWARVFYDLVWMNASSRWTGPLVNHLTLYLVNFYRGMGLLTGEKEKRFPREREILTAESNEGTKDDTSRPSIPRQTTTRGPGRSAKSREARMAIGEEAEVGESTQPVVIKEPSAILIEVLEDVTAEPLKEGMEMVGGTVVDAADVTLPSSPEEDVKPEEEEKTSEEESKGVEVTFPDFLQDSVVPLLKYLDGKREKYVVSKEVGFYVELVRNMTQIKRAVAVKREWDFATEMGRERAAILTTECAAAKAALKEREAQLREKEIECEVLQLNLAKESGRCAKLEETCGGLRISNKNGQKMTVDLLARLEKSREAYDAAVKRSERLITIAERREKMHVEELPKVEA</sequence>
<dbReference type="AlphaFoldDB" id="A0A176VQK5"/>